<organism evidence="1 2">
    <name type="scientific">Streptomyces galilaeus</name>
    <dbReference type="NCBI Taxonomy" id="33899"/>
    <lineage>
        <taxon>Bacteria</taxon>
        <taxon>Bacillati</taxon>
        <taxon>Actinomycetota</taxon>
        <taxon>Actinomycetes</taxon>
        <taxon>Kitasatosporales</taxon>
        <taxon>Streptomycetaceae</taxon>
        <taxon>Streptomyces</taxon>
    </lineage>
</organism>
<protein>
    <submittedName>
        <fullName evidence="1">Uncharacterized protein</fullName>
    </submittedName>
</protein>
<dbReference type="Pfam" id="PF24596">
    <property type="entry name" value="DUF7620"/>
    <property type="match status" value="1"/>
</dbReference>
<proteinExistence type="predicted"/>
<sequence>MLAWISGLLRRRPDAVEREVTPGQLEASAALGRAEAARARLRAQRGEVKAHAGTWRKRREENHFAERIAMLYGGAEPWQN</sequence>
<name>A0ABW9IXH4_STRGJ</name>
<reference evidence="1 2" key="1">
    <citation type="submission" date="2024-12" db="EMBL/GenBank/DDBJ databases">
        <title>Forecasting of Potato common scab and diversities of Pathogenic streptomyces spp. in china.</title>
        <authorList>
            <person name="Handique U."/>
            <person name="Wu J."/>
        </authorList>
    </citation>
    <scope>NUCLEOTIDE SEQUENCE [LARGE SCALE GENOMIC DNA]</scope>
    <source>
        <strain evidence="1 2">ZRIMU1585</strain>
    </source>
</reference>
<dbReference type="Proteomes" id="UP001631993">
    <property type="component" value="Unassembled WGS sequence"/>
</dbReference>
<evidence type="ECO:0000313" key="1">
    <source>
        <dbReference type="EMBL" id="MFM9652747.1"/>
    </source>
</evidence>
<dbReference type="InterPro" id="IPR056037">
    <property type="entry name" value="DUF7620"/>
</dbReference>
<comment type="caution">
    <text evidence="1">The sequence shown here is derived from an EMBL/GenBank/DDBJ whole genome shotgun (WGS) entry which is preliminary data.</text>
</comment>
<dbReference type="RefSeq" id="WP_409096855.1">
    <property type="nucleotide sequence ID" value="NZ_JBJVND010000044.1"/>
</dbReference>
<dbReference type="EMBL" id="JBJVNE010000032">
    <property type="protein sequence ID" value="MFM9652747.1"/>
    <property type="molecule type" value="Genomic_DNA"/>
</dbReference>
<keyword evidence="2" id="KW-1185">Reference proteome</keyword>
<evidence type="ECO:0000313" key="2">
    <source>
        <dbReference type="Proteomes" id="UP001631993"/>
    </source>
</evidence>
<accession>A0ABW9IXH4</accession>
<gene>
    <name evidence="1" type="ORF">ACKI1S_42440</name>
</gene>